<gene>
    <name evidence="4" type="ORF">ABB37_03332</name>
</gene>
<dbReference type="SUPFAM" id="SSF51735">
    <property type="entry name" value="NAD(P)-binding Rossmann-fold domains"/>
    <property type="match status" value="1"/>
</dbReference>
<accession>A0A0M9G4P7</accession>
<dbReference type="Proteomes" id="UP000037923">
    <property type="component" value="Unassembled WGS sequence"/>
</dbReference>
<dbReference type="PANTHER" id="PTHR43333:SF1">
    <property type="entry name" value="D-ISOMER SPECIFIC 2-HYDROXYACID DEHYDROGENASE NAD-BINDING DOMAIN-CONTAINING PROTEIN"/>
    <property type="match status" value="1"/>
</dbReference>
<protein>
    <recommendedName>
        <fullName evidence="3">D-isomer specific 2-hydroxyacid dehydrogenase NAD-binding domain-containing protein</fullName>
    </recommendedName>
</protein>
<dbReference type="Gene3D" id="3.40.50.720">
    <property type="entry name" value="NAD(P)-binding Rossmann-like Domain"/>
    <property type="match status" value="2"/>
</dbReference>
<evidence type="ECO:0000313" key="4">
    <source>
        <dbReference type="EMBL" id="KPA82213.1"/>
    </source>
</evidence>
<dbReference type="InterPro" id="IPR006140">
    <property type="entry name" value="D-isomer_DH_NAD-bd"/>
</dbReference>
<dbReference type="OMA" id="YLAAWQP"/>
<dbReference type="GO" id="GO:0016491">
    <property type="term" value="F:oxidoreductase activity"/>
    <property type="evidence" value="ECO:0007669"/>
    <property type="project" value="UniProtKB-KW"/>
</dbReference>
<keyword evidence="5" id="KW-1185">Reference proteome</keyword>
<keyword evidence="1" id="KW-0560">Oxidoreductase</keyword>
<proteinExistence type="predicted"/>
<keyword evidence="2" id="KW-0520">NAD</keyword>
<name>A0A0M9G4P7_LEPPY</name>
<feature type="domain" description="D-isomer specific 2-hydroxyacid dehydrogenase NAD-binding" evidence="3">
    <location>
        <begin position="124"/>
        <end position="298"/>
    </location>
</feature>
<organism evidence="4 5">
    <name type="scientific">Leptomonas pyrrhocoris</name>
    <name type="common">Firebug parasite</name>
    <dbReference type="NCBI Taxonomy" id="157538"/>
    <lineage>
        <taxon>Eukaryota</taxon>
        <taxon>Discoba</taxon>
        <taxon>Euglenozoa</taxon>
        <taxon>Kinetoplastea</taxon>
        <taxon>Metakinetoplastina</taxon>
        <taxon>Trypanosomatida</taxon>
        <taxon>Trypanosomatidae</taxon>
        <taxon>Leishmaniinae</taxon>
        <taxon>Leptomonas</taxon>
    </lineage>
</organism>
<reference evidence="4 5" key="1">
    <citation type="submission" date="2015-07" db="EMBL/GenBank/DDBJ databases">
        <title>High-quality genome of monoxenous trypanosomatid Leptomonas pyrrhocoris.</title>
        <authorList>
            <person name="Flegontov P."/>
            <person name="Butenko A."/>
            <person name="Firsov S."/>
            <person name="Vlcek C."/>
            <person name="Logacheva M.D."/>
            <person name="Field M."/>
            <person name="Filatov D."/>
            <person name="Flegontova O."/>
            <person name="Gerasimov E."/>
            <person name="Jackson A.P."/>
            <person name="Kelly S."/>
            <person name="Opperdoes F."/>
            <person name="O'Reilly A."/>
            <person name="Votypka J."/>
            <person name="Yurchenko V."/>
            <person name="Lukes J."/>
        </authorList>
    </citation>
    <scope>NUCLEOTIDE SEQUENCE [LARGE SCALE GENOMIC DNA]</scope>
    <source>
        <strain evidence="4">H10</strain>
    </source>
</reference>
<evidence type="ECO:0000313" key="5">
    <source>
        <dbReference type="Proteomes" id="UP000037923"/>
    </source>
</evidence>
<dbReference type="Pfam" id="PF02826">
    <property type="entry name" value="2-Hacid_dh_C"/>
    <property type="match status" value="1"/>
</dbReference>
<dbReference type="CDD" id="cd05300">
    <property type="entry name" value="2-Hacid_dh_1"/>
    <property type="match status" value="1"/>
</dbReference>
<dbReference type="VEuPathDB" id="TriTrypDB:LpyrH10_05_1920"/>
<evidence type="ECO:0000259" key="3">
    <source>
        <dbReference type="Pfam" id="PF02826"/>
    </source>
</evidence>
<comment type="caution">
    <text evidence="4">The sequence shown here is derived from an EMBL/GenBank/DDBJ whole genome shotgun (WGS) entry which is preliminary data.</text>
</comment>
<sequence>MNLTVCVGVDGVTCPSVDDGLKQRVGTHLKNVVFGTAPQEFAATKTNNEGIVLVMLGPQAHDVIKDLCDDHDKKERRVKFIYSLSAGVDSYRLPDFTKQLHGVPMHNAQGCYSNILAEHVVFSMLYFNRSPWRIVESKREKKWDRFNMIEALGEKVVIIGYGDIGQKCGQKAAALGMKVTGIRRSGGNTVDEHGVTVRGNDALDEAIREADFVVGVLPGTSHTKHFFNKDVFAKMKPSAVFINIGRGQTQCEEDIVGALNNGVIRGAALDVFETEPLPKESPLWTVPDDKLLLTAHSADWTEDVAERPLNRFAEIFNEYVMHGKSDTYTVSLHKGY</sequence>
<dbReference type="PANTHER" id="PTHR43333">
    <property type="entry name" value="2-HACID_DH_C DOMAIN-CONTAINING PROTEIN"/>
    <property type="match status" value="1"/>
</dbReference>
<dbReference type="OrthoDB" id="298012at2759"/>
<dbReference type="GeneID" id="26903623"/>
<dbReference type="RefSeq" id="XP_015660652.1">
    <property type="nucleotide sequence ID" value="XM_015800645.1"/>
</dbReference>
<dbReference type="AlphaFoldDB" id="A0A0M9G4P7"/>
<evidence type="ECO:0000256" key="2">
    <source>
        <dbReference type="ARBA" id="ARBA00023027"/>
    </source>
</evidence>
<dbReference type="EMBL" id="LGTL01000005">
    <property type="protein sequence ID" value="KPA82213.1"/>
    <property type="molecule type" value="Genomic_DNA"/>
</dbReference>
<dbReference type="InterPro" id="IPR036291">
    <property type="entry name" value="NAD(P)-bd_dom_sf"/>
</dbReference>
<dbReference type="SUPFAM" id="SSF52283">
    <property type="entry name" value="Formate/glycerate dehydrogenase catalytic domain-like"/>
    <property type="match status" value="1"/>
</dbReference>
<dbReference type="GO" id="GO:0051287">
    <property type="term" value="F:NAD binding"/>
    <property type="evidence" value="ECO:0007669"/>
    <property type="project" value="InterPro"/>
</dbReference>
<evidence type="ECO:0000256" key="1">
    <source>
        <dbReference type="ARBA" id="ARBA00023002"/>
    </source>
</evidence>